<dbReference type="Gene3D" id="3.40.50.11290">
    <property type="match status" value="1"/>
</dbReference>
<accession>D7DK31</accession>
<reference evidence="3 4" key="2">
    <citation type="journal article" date="2011" name="J. Bacteriol.">
        <title>Genomes of three methylotrophs from a single niche uncover genetic and metabolic divergence of Methylophilaceae.</title>
        <authorList>
            <person name="Lapidus A."/>
            <person name="Clum A."/>
            <person name="Labutti K."/>
            <person name="Kaluzhnaya M.G."/>
            <person name="Lim S."/>
            <person name="Beck D.A."/>
            <person name="Glavina Del Rio T."/>
            <person name="Nolan M."/>
            <person name="Mavromatis K."/>
            <person name="Huntemann M."/>
            <person name="Lucas S."/>
            <person name="Lidstrom M.E."/>
            <person name="Ivanova N."/>
            <person name="Chistoserdova L."/>
        </authorList>
    </citation>
    <scope>NUCLEOTIDE SEQUENCE [LARGE SCALE GENOMIC DNA]</scope>
    <source>
        <strain evidence="3 4">301</strain>
    </source>
</reference>
<protein>
    <submittedName>
        <fullName evidence="3">Uncharacterized protein</fullName>
    </submittedName>
</protein>
<keyword evidence="4" id="KW-1185">Reference proteome</keyword>
<feature type="domain" description="Circularly permuted ATP-grasp type 2" evidence="2">
    <location>
        <begin position="96"/>
        <end position="471"/>
    </location>
</feature>
<dbReference type="Gene3D" id="3.30.1490.270">
    <property type="match status" value="1"/>
</dbReference>
<dbReference type="Pfam" id="PF14403">
    <property type="entry name" value="CP_ATPgrasp_2"/>
    <property type="match status" value="1"/>
</dbReference>
<dbReference type="InterPro" id="IPR051680">
    <property type="entry name" value="ATP-dep_Glu-Cys_Ligase-2"/>
</dbReference>
<evidence type="ECO:0000259" key="2">
    <source>
        <dbReference type="Pfam" id="PF14403"/>
    </source>
</evidence>
<dbReference type="HOGENOM" id="CLU_013951_0_0_4"/>
<organism evidence="3 4">
    <name type="scientific">Methylotenera versatilis (strain 301)</name>
    <dbReference type="NCBI Taxonomy" id="666681"/>
    <lineage>
        <taxon>Bacteria</taxon>
        <taxon>Pseudomonadati</taxon>
        <taxon>Pseudomonadota</taxon>
        <taxon>Betaproteobacteria</taxon>
        <taxon>Nitrosomonadales</taxon>
        <taxon>Methylophilaceae</taxon>
        <taxon>Methylotenera</taxon>
    </lineage>
</organism>
<evidence type="ECO:0000313" key="3">
    <source>
        <dbReference type="EMBL" id="ADI28416.1"/>
    </source>
</evidence>
<dbReference type="KEGG" id="meh:M301_0028"/>
<dbReference type="STRING" id="666681.M301_0028"/>
<dbReference type="PANTHER" id="PTHR34595">
    <property type="entry name" value="BLR5612 PROTEIN"/>
    <property type="match status" value="1"/>
</dbReference>
<proteinExistence type="predicted"/>
<dbReference type="eggNOG" id="COG2307">
    <property type="taxonomic scope" value="Bacteria"/>
</dbReference>
<dbReference type="SUPFAM" id="SSF56059">
    <property type="entry name" value="Glutathione synthetase ATP-binding domain-like"/>
    <property type="match status" value="1"/>
</dbReference>
<dbReference type="Proteomes" id="UP000000383">
    <property type="component" value="Chromosome"/>
</dbReference>
<dbReference type="AlphaFoldDB" id="D7DK31"/>
<gene>
    <name evidence="3" type="ordered locus">M301_0028</name>
</gene>
<dbReference type="EMBL" id="CP002056">
    <property type="protein sequence ID" value="ADI28416.1"/>
    <property type="molecule type" value="Genomic_DNA"/>
</dbReference>
<reference evidence="4" key="1">
    <citation type="submission" date="2010-05" db="EMBL/GenBank/DDBJ databases">
        <title>Complete sequence of Methylotenera sp. 301.</title>
        <authorList>
            <person name="Lucas S."/>
            <person name="Copeland A."/>
            <person name="Lapidus A."/>
            <person name="Cheng J.-F."/>
            <person name="Bruce D."/>
            <person name="Goodwin L."/>
            <person name="Pitluck S."/>
            <person name="Clum A."/>
            <person name="Land M."/>
            <person name="Hauser L."/>
            <person name="Kyrpides N."/>
            <person name="Ivanova N."/>
            <person name="Chistoservova L."/>
            <person name="Kalyuzhnaya M."/>
            <person name="Woyke T."/>
        </authorList>
    </citation>
    <scope>NUCLEOTIDE SEQUENCE [LARGE SCALE GENOMIC DNA]</scope>
    <source>
        <strain evidence="4">301</strain>
    </source>
</reference>
<feature type="domain" description="DUF403" evidence="1">
    <location>
        <begin position="520"/>
        <end position="848"/>
    </location>
</feature>
<evidence type="ECO:0000259" key="1">
    <source>
        <dbReference type="Pfam" id="PF04168"/>
    </source>
</evidence>
<evidence type="ECO:0000313" key="4">
    <source>
        <dbReference type="Proteomes" id="UP000000383"/>
    </source>
</evidence>
<dbReference type="Pfam" id="PF04168">
    <property type="entry name" value="Alpha-E"/>
    <property type="match status" value="1"/>
</dbReference>
<dbReference type="InterPro" id="IPR007296">
    <property type="entry name" value="DUF403"/>
</dbReference>
<sequence>MATSNQYSQASNANTWLGNTAGYSVGVSMLDEMLDQSGKVRPHWAYYIQALQKLGQGEVGLRQNEIHKLLRENGVTYNVYGDPDGSSRPWQLDSVPLLLANEEWRDIELGLLERAELLNLILTDIYGPRELIRQGLLPIEMLFNHSGFLRACDKVKIPGKHQLVLYAADLARGPDNRMWVIGDRTQAPSGAGYALENRLAMSRVFPNIFRDTQVQRLDGFFQSLRHGMQEIAPQNSDAPRVVVLTPGPFNETFFEHAYLASHLGYPLVQGDDLTVRDGFVWLKSLNGLQRVDVIMRRMDDVFCDPLELRDDSRLGIPGLLEVARRGNVTIANPLGSGVLESPGLLPFLPRIAEYFLGKKLRLPSAATWWCGQPKELDYVLNNLHKLVIKHICRGAMTSVFGSQLSRQQITYWRDRIRANPAFFVGQEHEVFSTAPSLVDGRLEPRQSLMRCFMVAQERGYNLMPGSLTRSATQTGDVLVSNQLGAMSKDTWIVGGNTPQQTNVIGNRHSEFIGSSYTSTLSSRVAENLFWVGRYAERTEGSIRLLRTTVKKLYINPDNSNVHFQHSLHTILRGLTNITNTYPGFLGDSKSNDATALLQTPDGELLSLMLDEDKVGSIANNQRSLVQAGYTVRNLWSSDTWRVMDEIKSHLEQSQQLTESTLWNIQEHMDRLITALSAFSGLIMESMTRGNGWLFLDIGRRLERALLLISLLRSCFSTAQASGTEQLLMESLLETSDNLICYREHYRNSIELPSFIELLMLDKNNPRSLAYQFNRIQEHVSKMPRKQSNAQLSVEERLILEACSLLDLTNLNDLIKTTKGHVRENLDQTLSRLYYLIATLSDSITATYFKHGQLQHSLNEVRPV</sequence>
<name>D7DK31_METV0</name>
<dbReference type="InterPro" id="IPR025841">
    <property type="entry name" value="CP_ATPgrasp_2"/>
</dbReference>
<dbReference type="eggNOG" id="COG2308">
    <property type="taxonomic scope" value="Bacteria"/>
</dbReference>
<dbReference type="RefSeq" id="WP_013146734.1">
    <property type="nucleotide sequence ID" value="NC_014207.1"/>
</dbReference>
<dbReference type="PANTHER" id="PTHR34595:SF2">
    <property type="entry name" value="BLR2978 PROTEIN"/>
    <property type="match status" value="1"/>
</dbReference>